<keyword evidence="3" id="KW-0813">Transport</keyword>
<dbReference type="GO" id="GO:0005771">
    <property type="term" value="C:multivesicular body"/>
    <property type="evidence" value="ECO:0007669"/>
    <property type="project" value="TreeGrafter"/>
</dbReference>
<dbReference type="GO" id="GO:0000815">
    <property type="term" value="C:ESCRT III complex"/>
    <property type="evidence" value="ECO:0007669"/>
    <property type="project" value="TreeGrafter"/>
</dbReference>
<dbReference type="RefSeq" id="XP_002493848.1">
    <property type="nucleotide sequence ID" value="XM_002493803.1"/>
</dbReference>
<dbReference type="GO" id="GO:0043328">
    <property type="term" value="P:protein transport to vacuole involved in ubiquitin-dependent protein catabolic process via the multivesicular body sorting pathway"/>
    <property type="evidence" value="ECO:0007669"/>
    <property type="project" value="EnsemblFungi"/>
</dbReference>
<dbReference type="SMR" id="C4R7U4"/>
<dbReference type="Gene3D" id="1.10.287.1060">
    <property type="entry name" value="ESAT-6-like"/>
    <property type="match status" value="1"/>
</dbReference>
<dbReference type="FunCoup" id="C4R7U4">
    <property type="interactions" value="536"/>
</dbReference>
<dbReference type="Pfam" id="PF03357">
    <property type="entry name" value="Snf7"/>
    <property type="match status" value="1"/>
</dbReference>
<dbReference type="KEGG" id="ppa:PAS_chr4_0420"/>
<comment type="subcellular location">
    <subcellularLocation>
        <location evidence="1">Endosome membrane</location>
    </subcellularLocation>
</comment>
<dbReference type="PANTHER" id="PTHR22761:SF5">
    <property type="entry name" value="CHARGED MULTIVESICULAR BODY PROTEIN 6"/>
    <property type="match status" value="1"/>
</dbReference>
<dbReference type="GO" id="GO:0006900">
    <property type="term" value="P:vesicle budding from membrane"/>
    <property type="evidence" value="ECO:0007669"/>
    <property type="project" value="TreeGrafter"/>
</dbReference>
<evidence type="ECO:0000256" key="6">
    <source>
        <dbReference type="ARBA" id="ARBA00023136"/>
    </source>
</evidence>
<evidence type="ECO:0000256" key="4">
    <source>
        <dbReference type="ARBA" id="ARBA00022753"/>
    </source>
</evidence>
<comment type="similarity">
    <text evidence="2">Belongs to the SNF7 family.</text>
</comment>
<organism evidence="8 9">
    <name type="scientific">Komagataella phaffii (strain GS115 / ATCC 20864)</name>
    <name type="common">Yeast</name>
    <name type="synonym">Pichia pastoris</name>
    <dbReference type="NCBI Taxonomy" id="644223"/>
    <lineage>
        <taxon>Eukaryota</taxon>
        <taxon>Fungi</taxon>
        <taxon>Dikarya</taxon>
        <taxon>Ascomycota</taxon>
        <taxon>Saccharomycotina</taxon>
        <taxon>Pichiomycetes</taxon>
        <taxon>Pichiales</taxon>
        <taxon>Pichiaceae</taxon>
        <taxon>Komagataella</taxon>
    </lineage>
</organism>
<evidence type="ECO:0000313" key="8">
    <source>
        <dbReference type="EMBL" id="CAY71669.1"/>
    </source>
</evidence>
<dbReference type="GeneID" id="8200703"/>
<dbReference type="OMA" id="RAKQPAM"/>
<keyword evidence="5" id="KW-0653">Protein transport</keyword>
<sequence>MGNSGSKGLSEQDKAILQLKLQRDNLHKAQTRINLVIEKENQVARQLLRNGQKERAKLALRKKRYQESLIKQVFGQMDTLEQLISTIEFKLIEKDVLYGLQEGNKVLGQLNNEMSLDKVDKILDESDEAIRYQEEITDLLGTRMNQADETAVEEELEALERETKKTVVLPDVPTVRVGVEDDKETRNEQKEDKPLQTQKTPVAA</sequence>
<dbReference type="OrthoDB" id="441172at2759"/>
<evidence type="ECO:0000313" key="9">
    <source>
        <dbReference type="Proteomes" id="UP000000314"/>
    </source>
</evidence>
<dbReference type="EMBL" id="FN392322">
    <property type="protein sequence ID" value="CAY71669.1"/>
    <property type="molecule type" value="Genomic_DNA"/>
</dbReference>
<keyword evidence="4" id="KW-0967">Endosome</keyword>
<proteinExistence type="inferred from homology"/>
<dbReference type="InterPro" id="IPR005024">
    <property type="entry name" value="Snf7_fam"/>
</dbReference>
<evidence type="ECO:0000256" key="5">
    <source>
        <dbReference type="ARBA" id="ARBA00022927"/>
    </source>
</evidence>
<dbReference type="HOGENOM" id="CLU_086201_0_1_1"/>
<dbReference type="STRING" id="644223.C4R7U4"/>
<dbReference type="InParanoid" id="C4R7U4"/>
<dbReference type="eggNOG" id="KOG2910">
    <property type="taxonomic scope" value="Eukaryota"/>
</dbReference>
<dbReference type="AlphaFoldDB" id="C4R7U4"/>
<feature type="region of interest" description="Disordered" evidence="7">
    <location>
        <begin position="175"/>
        <end position="204"/>
    </location>
</feature>
<keyword evidence="9" id="KW-1185">Reference proteome</keyword>
<name>C4R7U4_KOMPG</name>
<evidence type="ECO:0000256" key="7">
    <source>
        <dbReference type="SAM" id="MobiDB-lite"/>
    </source>
</evidence>
<evidence type="ECO:0000256" key="3">
    <source>
        <dbReference type="ARBA" id="ARBA00022448"/>
    </source>
</evidence>
<feature type="compositionally biased region" description="Polar residues" evidence="7">
    <location>
        <begin position="195"/>
        <end position="204"/>
    </location>
</feature>
<feature type="compositionally biased region" description="Basic and acidic residues" evidence="7">
    <location>
        <begin position="178"/>
        <end position="194"/>
    </location>
</feature>
<accession>C4R7U4</accession>
<gene>
    <name evidence="8" type="ordered locus">PAS_chr4_0420</name>
</gene>
<keyword evidence="6" id="KW-0472">Membrane</keyword>
<protein>
    <submittedName>
        <fullName evidence="8">Myristoylated subunit of ESCRTIII</fullName>
    </submittedName>
</protein>
<reference evidence="8 9" key="1">
    <citation type="journal article" date="2009" name="Nat. Biotechnol.">
        <title>Genome sequence of the recombinant protein production host Pichia pastoris.</title>
        <authorList>
            <person name="De Schutter K."/>
            <person name="Lin Y.C."/>
            <person name="Tiels P."/>
            <person name="Van Hecke A."/>
            <person name="Glinka S."/>
            <person name="Weber-Lehmann J."/>
            <person name="Rouze P."/>
            <person name="Van de Peer Y."/>
            <person name="Callewaert N."/>
        </authorList>
    </citation>
    <scope>NUCLEOTIDE SEQUENCE [LARGE SCALE GENOMIC DNA]</scope>
    <source>
        <strain evidence="9">GS115 / ATCC 20864</strain>
    </source>
</reference>
<evidence type="ECO:0000256" key="1">
    <source>
        <dbReference type="ARBA" id="ARBA00004608"/>
    </source>
</evidence>
<evidence type="ECO:0000256" key="2">
    <source>
        <dbReference type="ARBA" id="ARBA00006190"/>
    </source>
</evidence>
<dbReference type="PANTHER" id="PTHR22761">
    <property type="entry name" value="CHARGED MULTIVESICULAR BODY PROTEIN"/>
    <property type="match status" value="1"/>
</dbReference>
<dbReference type="Proteomes" id="UP000000314">
    <property type="component" value="Chromosome 4"/>
</dbReference>